<evidence type="ECO:0000313" key="6">
    <source>
        <dbReference type="EMBL" id="OUS45413.1"/>
    </source>
</evidence>
<protein>
    <submittedName>
        <fullName evidence="5 6">Fcf2 pre-rRNA processing</fullName>
    </submittedName>
</protein>
<dbReference type="Proteomes" id="UP000195557">
    <property type="component" value="Unassembled WGS sequence"/>
</dbReference>
<reference evidence="5" key="2">
    <citation type="journal article" date="2014" name="BMC Genomics">
        <title>An improved genome of the model marine alga Ostreococcus tauri unfolds by assessing Illumina de novo assemblies.</title>
        <authorList>
            <person name="Blanc-Mathieu R."/>
            <person name="Verhelst B."/>
            <person name="Derelle E."/>
            <person name="Rombauts S."/>
            <person name="Bouget F.Y."/>
            <person name="Carre I."/>
            <person name="Chateau A."/>
            <person name="Eyre-Walker A."/>
            <person name="Grimsley N."/>
            <person name="Moreau H."/>
            <person name="Piegu B."/>
            <person name="Rivals E."/>
            <person name="Schackwitz W."/>
            <person name="Van de Peer Y."/>
            <person name="Piganeau G."/>
        </authorList>
    </citation>
    <scope>NUCLEOTIDE SEQUENCE</scope>
    <source>
        <strain evidence="5">RCC4221</strain>
    </source>
</reference>
<feature type="compositionally biased region" description="Basic and acidic residues" evidence="3">
    <location>
        <begin position="151"/>
        <end position="162"/>
    </location>
</feature>
<accession>A0A096P991</accession>
<dbReference type="InterPro" id="IPR014810">
    <property type="entry name" value="Fcf2_C"/>
</dbReference>
<dbReference type="Pfam" id="PF08698">
    <property type="entry name" value="Fcf2"/>
    <property type="match status" value="1"/>
</dbReference>
<dbReference type="PANTHER" id="PTHR21686:SF12">
    <property type="entry name" value="DEOXYNUCLEOTIDYLTRANSFERASE TERMINAL-INTERACTING PROTEIN 2"/>
    <property type="match status" value="1"/>
</dbReference>
<dbReference type="InterPro" id="IPR039883">
    <property type="entry name" value="Fcf2/DNTTIP2"/>
</dbReference>
<evidence type="ECO:0000259" key="4">
    <source>
        <dbReference type="Pfam" id="PF08698"/>
    </source>
</evidence>
<dbReference type="STRING" id="70448.A0A096P991"/>
<evidence type="ECO:0000256" key="1">
    <source>
        <dbReference type="ARBA" id="ARBA00004604"/>
    </source>
</evidence>
<feature type="compositionally biased region" description="Polar residues" evidence="3">
    <location>
        <begin position="1"/>
        <end position="12"/>
    </location>
</feature>
<comment type="subcellular location">
    <subcellularLocation>
        <location evidence="1">Nucleus</location>
        <location evidence="1">Nucleolus</location>
    </subcellularLocation>
</comment>
<keyword evidence="7" id="KW-1185">Reference proteome</keyword>
<feature type="compositionally biased region" description="Basic residues" evidence="3">
    <location>
        <begin position="424"/>
        <end position="443"/>
    </location>
</feature>
<proteinExistence type="predicted"/>
<feature type="compositionally biased region" description="Acidic residues" evidence="3">
    <location>
        <begin position="106"/>
        <end position="127"/>
    </location>
</feature>
<feature type="region of interest" description="Disordered" evidence="3">
    <location>
        <begin position="411"/>
        <end position="443"/>
    </location>
</feature>
<organism evidence="5 7">
    <name type="scientific">Ostreococcus tauri</name>
    <name type="common">Marine green alga</name>
    <dbReference type="NCBI Taxonomy" id="70448"/>
    <lineage>
        <taxon>Eukaryota</taxon>
        <taxon>Viridiplantae</taxon>
        <taxon>Chlorophyta</taxon>
        <taxon>Mamiellophyceae</taxon>
        <taxon>Mamiellales</taxon>
        <taxon>Bathycoccaceae</taxon>
        <taxon>Ostreococcus</taxon>
    </lineage>
</organism>
<feature type="compositionally biased region" description="Basic and acidic residues" evidence="3">
    <location>
        <begin position="52"/>
        <end position="63"/>
    </location>
</feature>
<accession>A0A1Y5IBH1</accession>
<name>A0A096P991_OSTTA</name>
<dbReference type="Proteomes" id="UP000009170">
    <property type="component" value="Unassembled WGS sequence"/>
</dbReference>
<dbReference type="InParanoid" id="A0A096P991"/>
<feature type="compositionally biased region" description="Low complexity" evidence="3">
    <location>
        <begin position="135"/>
        <end position="146"/>
    </location>
</feature>
<gene>
    <name evidence="6" type="ORF">BE221DRAFT_193097</name>
    <name evidence="5" type="ORF">OT_ostta17g01440</name>
</gene>
<dbReference type="EMBL" id="KZ155790">
    <property type="protein sequence ID" value="OUS45413.1"/>
    <property type="molecule type" value="Genomic_DNA"/>
</dbReference>
<dbReference type="EMBL" id="CAID01000017">
    <property type="protein sequence ID" value="CEG00585.1"/>
    <property type="molecule type" value="Genomic_DNA"/>
</dbReference>
<dbReference type="GO" id="GO:0003723">
    <property type="term" value="F:RNA binding"/>
    <property type="evidence" value="ECO:0007669"/>
    <property type="project" value="TreeGrafter"/>
</dbReference>
<evidence type="ECO:0000256" key="2">
    <source>
        <dbReference type="ARBA" id="ARBA00023242"/>
    </source>
</evidence>
<reference evidence="6" key="3">
    <citation type="submission" date="2017-04" db="EMBL/GenBank/DDBJ databases">
        <title>Population genomics of picophytoplankton unveils novel chromosome hypervariability.</title>
        <authorList>
            <consortium name="DOE Joint Genome Institute"/>
            <person name="Blanc-Mathieu R."/>
            <person name="Krasovec M."/>
            <person name="Hebrard M."/>
            <person name="Yau S."/>
            <person name="Desgranges E."/>
            <person name="Martin J."/>
            <person name="Schackwitz W."/>
            <person name="Kuo A."/>
            <person name="Salin G."/>
            <person name="Donnadieu C."/>
            <person name="Desdevises Y."/>
            <person name="Sanchez-Ferandin S."/>
            <person name="Moreau H."/>
            <person name="Rivals E."/>
            <person name="Grigoriev I.V."/>
            <person name="Grimsley N."/>
            <person name="Eyre-Walker A."/>
            <person name="Piganeau G."/>
        </authorList>
    </citation>
    <scope>NUCLEOTIDE SEQUENCE [LARGE SCALE GENOMIC DNA]</scope>
    <source>
        <strain evidence="6">RCC 1115</strain>
    </source>
</reference>
<dbReference type="AlphaFoldDB" id="A0A096P991"/>
<dbReference type="PANTHER" id="PTHR21686">
    <property type="entry name" value="DEOXYNUCLEOTIDYLTRANSFERASE TERMINAL-INTERACTING PROTEIN 2"/>
    <property type="match status" value="1"/>
</dbReference>
<dbReference type="OrthoDB" id="427886at2759"/>
<feature type="compositionally biased region" description="Acidic residues" evidence="3">
    <location>
        <begin position="64"/>
        <end position="85"/>
    </location>
</feature>
<feature type="region of interest" description="Disordered" evidence="3">
    <location>
        <begin position="1"/>
        <end position="162"/>
    </location>
</feature>
<feature type="domain" description="Fcf2 pre-rRNA processing C-terminal" evidence="4">
    <location>
        <begin position="317"/>
        <end position="408"/>
    </location>
</feature>
<dbReference type="GO" id="GO:0006396">
    <property type="term" value="P:RNA processing"/>
    <property type="evidence" value="ECO:0007669"/>
    <property type="project" value="TreeGrafter"/>
</dbReference>
<keyword evidence="2" id="KW-0539">Nucleus</keyword>
<dbReference type="GO" id="GO:0005730">
    <property type="term" value="C:nucleolus"/>
    <property type="evidence" value="ECO:0007669"/>
    <property type="project" value="UniProtKB-SubCell"/>
</dbReference>
<sequence>MVSTRGGATTNPEDVLDDARSAPRRTNATTRGRNVDEFSTSGGGEETSSDARASDDDGERASDEDSDDRDATEESDDDSASDAVEDALAKRIRASAEKRASGTRAEEEDATDDGSDDASESAEDDDNSDSKSDSDASASASASASDSDSDSNAKEEDLWRRADDPVLNDVMVYYLAQSMHAECELEEYRQRVSDPNFEPTKEDYEFVDAMRKAVVKTYMLPLPTLESEAKAQQERLRKEAGGIDGALPRERADVLDAMPTDGWNRERKKERVKMKANDPSAQGKAYETRKLIEEGAGLFVAPMDQTKVRREMKKMERKTAGKGWFDMKAVEYTPEMRREMRMLKLRGAYDPKRFYKNADTTRLPTHFQIGTVIGGAADWHSARLAKRDQKQTLAEEILADKDIERVRRNRFAKIQEKNAGNMGRKAKRRLGGRDRGKSKRPKI</sequence>
<evidence type="ECO:0000313" key="5">
    <source>
        <dbReference type="EMBL" id="CEG00585.1"/>
    </source>
</evidence>
<evidence type="ECO:0000256" key="3">
    <source>
        <dbReference type="SAM" id="MobiDB-lite"/>
    </source>
</evidence>
<accession>A0A454Y3D4</accession>
<evidence type="ECO:0000313" key="7">
    <source>
        <dbReference type="Proteomes" id="UP000009170"/>
    </source>
</evidence>
<reference evidence="5 7" key="1">
    <citation type="journal article" date="2006" name="Proc. Natl. Acad. Sci. U.S.A.">
        <title>Genome analysis of the smallest free-living eukaryote Ostreococcus tauri unveils many unique features.</title>
        <authorList>
            <person name="Derelle E."/>
            <person name="Ferraz C."/>
            <person name="Rombauts S."/>
            <person name="Rouze P."/>
            <person name="Worden A.Z."/>
            <person name="Robbens S."/>
            <person name="Partensky F."/>
            <person name="Degroeve S."/>
            <person name="Echeynie S."/>
            <person name="Cooke R."/>
            <person name="Saeys Y."/>
            <person name="Wuyts J."/>
            <person name="Jabbari K."/>
            <person name="Bowler C."/>
            <person name="Panaud O."/>
            <person name="Piegu B."/>
            <person name="Ball S.G."/>
            <person name="Ral J.-P."/>
            <person name="Bouget F.-Y."/>
            <person name="Piganeau G."/>
            <person name="De Baets B."/>
            <person name="Picard A."/>
            <person name="Delseny M."/>
            <person name="Demaille J."/>
            <person name="Van de Peer Y."/>
            <person name="Moreau H."/>
        </authorList>
    </citation>
    <scope>NUCLEOTIDE SEQUENCE [LARGE SCALE GENOMIC DNA]</scope>
    <source>
        <strain evidence="5 7">OTTH0595</strain>
    </source>
</reference>